<feature type="region of interest" description="Disordered" evidence="2">
    <location>
        <begin position="151"/>
        <end position="185"/>
    </location>
</feature>
<keyword evidence="1" id="KW-0539">Nucleus</keyword>
<dbReference type="PANTHER" id="PTHR12243:SF60">
    <property type="entry name" value="SI:CH211-15D5.12-RELATED"/>
    <property type="match status" value="1"/>
</dbReference>
<protein>
    <submittedName>
        <fullName evidence="6">Uncharacterized protein LOC112052179</fullName>
    </submittedName>
</protein>
<dbReference type="InterPro" id="IPR039353">
    <property type="entry name" value="TF_Adf1"/>
</dbReference>
<keyword evidence="5" id="KW-1185">Reference proteome</keyword>
<gene>
    <name evidence="6" type="primary">LOC112052179</name>
</gene>
<proteinExistence type="predicted"/>
<evidence type="ECO:0000313" key="5">
    <source>
        <dbReference type="Proteomes" id="UP001652582"/>
    </source>
</evidence>
<sequence>MSSEVRLVQEIEKYECLYNNNVAEYNRKDLTDEAWAHVSCATHLTIPECKEKWRNIRSSLLRSLKPTEKAKKPYYLSSYLTFVLPFMKPLNGWEYKEDIYNPTAGNSKDNEILICAVKSEEDSQINSEALNETQFNEVQLDPLFSPLSPVRRKRKRNIDSTSNRKKTTDESDHRDQLYPLTQDPPRTNLESMHYFLMSLIPEFETMTQEQTRLFKIKVMMLIDDIKSDYDHVKQTTTTSSETNRLNKRLVNLLIKNLEKKT</sequence>
<evidence type="ECO:0000259" key="4">
    <source>
        <dbReference type="PROSITE" id="PS51031"/>
    </source>
</evidence>
<dbReference type="OrthoDB" id="6147983at2759"/>
<dbReference type="RefSeq" id="XP_023946929.2">
    <property type="nucleotide sequence ID" value="XM_024091161.2"/>
</dbReference>
<dbReference type="SMART" id="SM00595">
    <property type="entry name" value="MADF"/>
    <property type="match status" value="1"/>
</dbReference>
<evidence type="ECO:0000313" key="6">
    <source>
        <dbReference type="RefSeq" id="XP_023946929.2"/>
    </source>
</evidence>
<accession>A0A6J1NJ22</accession>
<comment type="subcellular location">
    <subcellularLocation>
        <location evidence="1">Nucleus</location>
    </subcellularLocation>
</comment>
<dbReference type="InterPro" id="IPR004210">
    <property type="entry name" value="BESS_motif"/>
</dbReference>
<feature type="domain" description="MADF" evidence="3">
    <location>
        <begin position="6"/>
        <end position="88"/>
    </location>
</feature>
<dbReference type="Pfam" id="PF10545">
    <property type="entry name" value="MADF_DNA_bdg"/>
    <property type="match status" value="1"/>
</dbReference>
<dbReference type="Pfam" id="PF02944">
    <property type="entry name" value="BESS"/>
    <property type="match status" value="1"/>
</dbReference>
<reference evidence="6" key="1">
    <citation type="submission" date="2025-08" db="UniProtKB">
        <authorList>
            <consortium name="RefSeq"/>
        </authorList>
    </citation>
    <scope>IDENTIFICATION</scope>
</reference>
<evidence type="ECO:0000256" key="1">
    <source>
        <dbReference type="PROSITE-ProRule" id="PRU00371"/>
    </source>
</evidence>
<dbReference type="PROSITE" id="PS51029">
    <property type="entry name" value="MADF"/>
    <property type="match status" value="1"/>
</dbReference>
<dbReference type="InterPro" id="IPR006578">
    <property type="entry name" value="MADF-dom"/>
</dbReference>
<dbReference type="GeneID" id="112052179"/>
<dbReference type="PANTHER" id="PTHR12243">
    <property type="entry name" value="MADF DOMAIN TRANSCRIPTION FACTOR"/>
    <property type="match status" value="1"/>
</dbReference>
<evidence type="ECO:0000259" key="3">
    <source>
        <dbReference type="PROSITE" id="PS51029"/>
    </source>
</evidence>
<evidence type="ECO:0000256" key="2">
    <source>
        <dbReference type="SAM" id="MobiDB-lite"/>
    </source>
</evidence>
<organism evidence="5 6">
    <name type="scientific">Bicyclus anynana</name>
    <name type="common">Squinting bush brown butterfly</name>
    <dbReference type="NCBI Taxonomy" id="110368"/>
    <lineage>
        <taxon>Eukaryota</taxon>
        <taxon>Metazoa</taxon>
        <taxon>Ecdysozoa</taxon>
        <taxon>Arthropoda</taxon>
        <taxon>Hexapoda</taxon>
        <taxon>Insecta</taxon>
        <taxon>Pterygota</taxon>
        <taxon>Neoptera</taxon>
        <taxon>Endopterygota</taxon>
        <taxon>Lepidoptera</taxon>
        <taxon>Glossata</taxon>
        <taxon>Ditrysia</taxon>
        <taxon>Papilionoidea</taxon>
        <taxon>Nymphalidae</taxon>
        <taxon>Satyrinae</taxon>
        <taxon>Satyrini</taxon>
        <taxon>Mycalesina</taxon>
        <taxon>Bicyclus</taxon>
    </lineage>
</organism>
<dbReference type="Proteomes" id="UP001652582">
    <property type="component" value="Chromosome 15"/>
</dbReference>
<name>A0A6J1NJ22_BICAN</name>
<feature type="domain" description="BESS" evidence="4">
    <location>
        <begin position="189"/>
        <end position="228"/>
    </location>
</feature>
<dbReference type="PROSITE" id="PS51031">
    <property type="entry name" value="BESS"/>
    <property type="match status" value="1"/>
</dbReference>
<feature type="compositionally biased region" description="Basic and acidic residues" evidence="2">
    <location>
        <begin position="166"/>
        <end position="176"/>
    </location>
</feature>